<protein>
    <submittedName>
        <fullName evidence="1">Uncharacterized protein</fullName>
    </submittedName>
</protein>
<gene>
    <name evidence="1" type="ORF">C8D77_11180</name>
</gene>
<dbReference type="EMBL" id="QGGH01000011">
    <property type="protein sequence ID" value="PWJ88358.1"/>
    <property type="molecule type" value="Genomic_DNA"/>
</dbReference>
<dbReference type="RefSeq" id="WP_170136835.1">
    <property type="nucleotide sequence ID" value="NZ_QGGH01000011.1"/>
</dbReference>
<evidence type="ECO:0000313" key="2">
    <source>
        <dbReference type="Proteomes" id="UP000245631"/>
    </source>
</evidence>
<accession>A0A8E3B2Q6</accession>
<dbReference type="Proteomes" id="UP000245631">
    <property type="component" value="Unassembled WGS sequence"/>
</dbReference>
<reference evidence="1 2" key="1">
    <citation type="submission" date="2018-05" db="EMBL/GenBank/DDBJ databases">
        <title>Genomic Encyclopedia of Type Strains, Phase IV (KMG-IV): sequencing the most valuable type-strain genomes for metagenomic binning, comparative biology and taxonomic classification.</title>
        <authorList>
            <person name="Goeker M."/>
        </authorList>
    </citation>
    <scope>NUCLEOTIDE SEQUENCE [LARGE SCALE GENOMIC DNA]</scope>
    <source>
        <strain evidence="1 2">DSM 2626</strain>
    </source>
</reference>
<evidence type="ECO:0000313" key="1">
    <source>
        <dbReference type="EMBL" id="PWJ88358.1"/>
    </source>
</evidence>
<comment type="caution">
    <text evidence="1">The sequence shown here is derived from an EMBL/GenBank/DDBJ whole genome shotgun (WGS) entry which is preliminary data.</text>
</comment>
<dbReference type="AlphaFoldDB" id="A0A8E3B2Q6"/>
<dbReference type="GeneID" id="61056664"/>
<organism evidence="1 2">
    <name type="scientific">Rhizobium loti</name>
    <name type="common">Mesorhizobium loti</name>
    <dbReference type="NCBI Taxonomy" id="381"/>
    <lineage>
        <taxon>Bacteria</taxon>
        <taxon>Pseudomonadati</taxon>
        <taxon>Pseudomonadota</taxon>
        <taxon>Alphaproteobacteria</taxon>
        <taxon>Hyphomicrobiales</taxon>
        <taxon>Phyllobacteriaceae</taxon>
        <taxon>Mesorhizobium</taxon>
    </lineage>
</organism>
<proteinExistence type="predicted"/>
<name>A0A8E3B2Q6_RHILI</name>
<sequence>MNTLSRKRQIEVLEAAWNSLELTPIPLEKAFAAIAEQSRRAQTGALISKH</sequence>